<dbReference type="PANTHER" id="PTHR38116">
    <property type="entry name" value="CHROMOSOME 7, WHOLE GENOME SHOTGUN SEQUENCE"/>
    <property type="match status" value="1"/>
</dbReference>
<dbReference type="CDD" id="cd14688">
    <property type="entry name" value="bZIP_YAP"/>
    <property type="match status" value="1"/>
</dbReference>
<gene>
    <name evidence="2" type="ORF">BU26DRAFT_565125</name>
</gene>
<accession>A0A6A6IGZ0</accession>
<dbReference type="Pfam" id="PF11905">
    <property type="entry name" value="DUF3425"/>
    <property type="match status" value="1"/>
</dbReference>
<evidence type="ECO:0000313" key="2">
    <source>
        <dbReference type="EMBL" id="KAF2249479.1"/>
    </source>
</evidence>
<feature type="region of interest" description="Disordered" evidence="1">
    <location>
        <begin position="40"/>
        <end position="64"/>
    </location>
</feature>
<evidence type="ECO:0000313" key="3">
    <source>
        <dbReference type="Proteomes" id="UP000800094"/>
    </source>
</evidence>
<dbReference type="Proteomes" id="UP000800094">
    <property type="component" value="Unassembled WGS sequence"/>
</dbReference>
<name>A0A6A6IGZ0_9PLEO</name>
<dbReference type="PANTHER" id="PTHR38116:SF1">
    <property type="entry name" value="BZIP DOMAIN-CONTAINING PROTEIN"/>
    <property type="match status" value="1"/>
</dbReference>
<dbReference type="AlphaFoldDB" id="A0A6A6IGZ0"/>
<dbReference type="EMBL" id="ML987195">
    <property type="protein sequence ID" value="KAF2249479.1"/>
    <property type="molecule type" value="Genomic_DNA"/>
</dbReference>
<sequence length="294" mass="33258">MLTLSNAGCRQGAQTINEGDDWIGKKDPKERRRIQNRLNQRAARQRKNPEKWTPLRGRLGDIAQGHQTLQTPRFPLEHADEGPASDCNPHQGAPVGVFPDQSARGTDRLSSTDVLLAFSADRLLTLVHFNVFRGLLTNMLLLRLPNLFSCEVATKEPLLISALPLPSLLPPALYPTPLQQRIPHHPWIDLFPVSKVRDTLIQATGSFDSCELCIDVLGNMVEKNFDRSEAMMAYDTYEGTDRSMIVWGDPWNIASWEASEGFLLKWGWMFQGCREAILHPTNHWRSLRGEEPLM</sequence>
<dbReference type="OrthoDB" id="2245989at2759"/>
<dbReference type="RefSeq" id="XP_033684483.1">
    <property type="nucleotide sequence ID" value="XM_033833359.1"/>
</dbReference>
<evidence type="ECO:0000256" key="1">
    <source>
        <dbReference type="SAM" id="MobiDB-lite"/>
    </source>
</evidence>
<protein>
    <recommendedName>
        <fullName evidence="4">BZIP domain-containing protein</fullName>
    </recommendedName>
</protein>
<dbReference type="Gene3D" id="1.20.5.170">
    <property type="match status" value="1"/>
</dbReference>
<keyword evidence="3" id="KW-1185">Reference proteome</keyword>
<evidence type="ECO:0008006" key="4">
    <source>
        <dbReference type="Google" id="ProtNLM"/>
    </source>
</evidence>
<organism evidence="2 3">
    <name type="scientific">Trematosphaeria pertusa</name>
    <dbReference type="NCBI Taxonomy" id="390896"/>
    <lineage>
        <taxon>Eukaryota</taxon>
        <taxon>Fungi</taxon>
        <taxon>Dikarya</taxon>
        <taxon>Ascomycota</taxon>
        <taxon>Pezizomycotina</taxon>
        <taxon>Dothideomycetes</taxon>
        <taxon>Pleosporomycetidae</taxon>
        <taxon>Pleosporales</taxon>
        <taxon>Massarineae</taxon>
        <taxon>Trematosphaeriaceae</taxon>
        <taxon>Trematosphaeria</taxon>
    </lineage>
</organism>
<proteinExistence type="predicted"/>
<dbReference type="InterPro" id="IPR021833">
    <property type="entry name" value="DUF3425"/>
</dbReference>
<dbReference type="GeneID" id="54586689"/>
<reference evidence="2" key="1">
    <citation type="journal article" date="2020" name="Stud. Mycol.">
        <title>101 Dothideomycetes genomes: a test case for predicting lifestyles and emergence of pathogens.</title>
        <authorList>
            <person name="Haridas S."/>
            <person name="Albert R."/>
            <person name="Binder M."/>
            <person name="Bloem J."/>
            <person name="Labutti K."/>
            <person name="Salamov A."/>
            <person name="Andreopoulos B."/>
            <person name="Baker S."/>
            <person name="Barry K."/>
            <person name="Bills G."/>
            <person name="Bluhm B."/>
            <person name="Cannon C."/>
            <person name="Castanera R."/>
            <person name="Culley D."/>
            <person name="Daum C."/>
            <person name="Ezra D."/>
            <person name="Gonzalez J."/>
            <person name="Henrissat B."/>
            <person name="Kuo A."/>
            <person name="Liang C."/>
            <person name="Lipzen A."/>
            <person name="Lutzoni F."/>
            <person name="Magnuson J."/>
            <person name="Mondo S."/>
            <person name="Nolan M."/>
            <person name="Ohm R."/>
            <person name="Pangilinan J."/>
            <person name="Park H.-J."/>
            <person name="Ramirez L."/>
            <person name="Alfaro M."/>
            <person name="Sun H."/>
            <person name="Tritt A."/>
            <person name="Yoshinaga Y."/>
            <person name="Zwiers L.-H."/>
            <person name="Turgeon B."/>
            <person name="Goodwin S."/>
            <person name="Spatafora J."/>
            <person name="Crous P."/>
            <person name="Grigoriev I."/>
        </authorList>
    </citation>
    <scope>NUCLEOTIDE SEQUENCE</scope>
    <source>
        <strain evidence="2">CBS 122368</strain>
    </source>
</reference>